<reference evidence="2 3" key="1">
    <citation type="submission" date="2014-12" db="EMBL/GenBank/DDBJ databases">
        <title>Draft genome sequences of 29 type strains of Enterococci.</title>
        <authorList>
            <person name="Zhong Z."/>
            <person name="Sun Z."/>
            <person name="Liu W."/>
            <person name="Zhang W."/>
            <person name="Zhang H."/>
        </authorList>
    </citation>
    <scope>NUCLEOTIDE SEQUENCE [LARGE SCALE GENOMIC DNA]</scope>
    <source>
        <strain evidence="2 3">DSM 21207</strain>
    </source>
</reference>
<dbReference type="PROSITE" id="PS51733">
    <property type="entry name" value="BPL_LPL_CATALYTIC"/>
    <property type="match status" value="1"/>
</dbReference>
<dbReference type="STRING" id="317010.RU96_GL001246"/>
<dbReference type="InterPro" id="IPR050664">
    <property type="entry name" value="Octanoyltrans_LipM/LipL"/>
</dbReference>
<dbReference type="SUPFAM" id="SSF55681">
    <property type="entry name" value="Class II aaRS and biotin synthetases"/>
    <property type="match status" value="1"/>
</dbReference>
<accession>A0A1L8R3I1</accession>
<dbReference type="Gene3D" id="3.30.930.10">
    <property type="entry name" value="Bira Bifunctional Protein, Domain 2"/>
    <property type="match status" value="1"/>
</dbReference>
<dbReference type="GO" id="GO:0009249">
    <property type="term" value="P:protein lipoylation"/>
    <property type="evidence" value="ECO:0007669"/>
    <property type="project" value="UniProtKB-ARBA"/>
</dbReference>
<dbReference type="GO" id="GO:0140096">
    <property type="term" value="F:catalytic activity, acting on a protein"/>
    <property type="evidence" value="ECO:0007669"/>
    <property type="project" value="UniProtKB-ARBA"/>
</dbReference>
<protein>
    <recommendedName>
        <fullName evidence="1">BPL/LPL catalytic domain-containing protein</fullName>
    </recommendedName>
</protein>
<proteinExistence type="predicted"/>
<sequence length="268" mass="29536">MNLSLDQPIYANQQALLPFALTDVLIEAVSQANQPLLHFWQLENTMILGMKDTRVLNLKQGVAHLQKAGYPPVVRSAGGLGVISDAGILNISLLIPQGEHTTSSAYEMMYHLTKLAFPELIITPGEVFDSYCPGSYDLSCNGKKIAGIAQRKIKAGIAVMMYLSVTGSQLTRGEVVRDFYLTSLSEKFGQDGYPPVNPTSMTTVTAVMGEEVSIVETKKRFLNAFSELTNDTISSINSRDWLNEADRLATYKDKLSHMITRNQILDTL</sequence>
<dbReference type="PANTHER" id="PTHR43679:SF2">
    <property type="entry name" value="OCTANOYL-[GCVH]:PROTEIN N-OCTANOYLTRANSFERASE"/>
    <property type="match status" value="1"/>
</dbReference>
<dbReference type="AlphaFoldDB" id="A0A1L8R3I1"/>
<dbReference type="InterPro" id="IPR004143">
    <property type="entry name" value="BPL_LPL_catalytic"/>
</dbReference>
<dbReference type="InterPro" id="IPR045864">
    <property type="entry name" value="aa-tRNA-synth_II/BPL/LPL"/>
</dbReference>
<evidence type="ECO:0000313" key="2">
    <source>
        <dbReference type="EMBL" id="OJG14329.1"/>
    </source>
</evidence>
<dbReference type="OrthoDB" id="2080934at2"/>
<evidence type="ECO:0000259" key="1">
    <source>
        <dbReference type="PROSITE" id="PS51733"/>
    </source>
</evidence>
<dbReference type="RefSeq" id="WP_071865475.1">
    <property type="nucleotide sequence ID" value="NZ_JBHLVQ010000017.1"/>
</dbReference>
<evidence type="ECO:0000313" key="3">
    <source>
        <dbReference type="Proteomes" id="UP000182835"/>
    </source>
</evidence>
<dbReference type="EMBL" id="JXKG01000020">
    <property type="protein sequence ID" value="OJG14329.1"/>
    <property type="molecule type" value="Genomic_DNA"/>
</dbReference>
<name>A0A1L8R3I1_9ENTE</name>
<dbReference type="GO" id="GO:0016740">
    <property type="term" value="F:transferase activity"/>
    <property type="evidence" value="ECO:0007669"/>
    <property type="project" value="UniProtKB-ARBA"/>
</dbReference>
<dbReference type="Pfam" id="PF21948">
    <property type="entry name" value="LplA-B_cat"/>
    <property type="match status" value="1"/>
</dbReference>
<comment type="caution">
    <text evidence="2">The sequence shown here is derived from an EMBL/GenBank/DDBJ whole genome shotgun (WGS) entry which is preliminary data.</text>
</comment>
<dbReference type="Proteomes" id="UP000182835">
    <property type="component" value="Unassembled WGS sequence"/>
</dbReference>
<organism evidence="2 3">
    <name type="scientific">Enterococcus canintestini</name>
    <dbReference type="NCBI Taxonomy" id="317010"/>
    <lineage>
        <taxon>Bacteria</taxon>
        <taxon>Bacillati</taxon>
        <taxon>Bacillota</taxon>
        <taxon>Bacilli</taxon>
        <taxon>Lactobacillales</taxon>
        <taxon>Enterococcaceae</taxon>
        <taxon>Enterococcus</taxon>
    </lineage>
</organism>
<feature type="domain" description="BPL/LPL catalytic" evidence="1">
    <location>
        <begin position="31"/>
        <end position="233"/>
    </location>
</feature>
<dbReference type="PANTHER" id="PTHR43679">
    <property type="entry name" value="OCTANOYLTRANSFERASE LIPM-RELATED"/>
    <property type="match status" value="1"/>
</dbReference>
<gene>
    <name evidence="2" type="ORF">RU96_GL001246</name>
</gene>